<accession>X1CWT4</accession>
<sequence>LPDIDVIDLDVTVPICVEINNELLSIYIGPTVTPLGPKFDYKIFIIRIFYPGQLIENIKGIAIILWLD</sequence>
<feature type="non-terminal residue" evidence="1">
    <location>
        <position position="1"/>
    </location>
</feature>
<evidence type="ECO:0000313" key="1">
    <source>
        <dbReference type="EMBL" id="GAG88671.1"/>
    </source>
</evidence>
<organism evidence="1">
    <name type="scientific">marine sediment metagenome</name>
    <dbReference type="NCBI Taxonomy" id="412755"/>
    <lineage>
        <taxon>unclassified sequences</taxon>
        <taxon>metagenomes</taxon>
        <taxon>ecological metagenomes</taxon>
    </lineage>
</organism>
<proteinExistence type="predicted"/>
<name>X1CWT4_9ZZZZ</name>
<reference evidence="1" key="1">
    <citation type="journal article" date="2014" name="Front. Microbiol.">
        <title>High frequency of phylogenetically diverse reductive dehalogenase-homologous genes in deep subseafloor sedimentary metagenomes.</title>
        <authorList>
            <person name="Kawai M."/>
            <person name="Futagami T."/>
            <person name="Toyoda A."/>
            <person name="Takaki Y."/>
            <person name="Nishi S."/>
            <person name="Hori S."/>
            <person name="Arai W."/>
            <person name="Tsubouchi T."/>
            <person name="Morono Y."/>
            <person name="Uchiyama I."/>
            <person name="Ito T."/>
            <person name="Fujiyama A."/>
            <person name="Inagaki F."/>
            <person name="Takami H."/>
        </authorList>
    </citation>
    <scope>NUCLEOTIDE SEQUENCE</scope>
    <source>
        <strain evidence="1">Expedition CK06-06</strain>
    </source>
</reference>
<dbReference type="EMBL" id="BART01014467">
    <property type="protein sequence ID" value="GAG88671.1"/>
    <property type="molecule type" value="Genomic_DNA"/>
</dbReference>
<comment type="caution">
    <text evidence="1">The sequence shown here is derived from an EMBL/GenBank/DDBJ whole genome shotgun (WGS) entry which is preliminary data.</text>
</comment>
<protein>
    <submittedName>
        <fullName evidence="1">Uncharacterized protein</fullName>
    </submittedName>
</protein>
<dbReference type="AlphaFoldDB" id="X1CWT4"/>
<gene>
    <name evidence="1" type="ORF">S01H4_28838</name>
</gene>